<dbReference type="Proteomes" id="UP000324974">
    <property type="component" value="Chromosome"/>
</dbReference>
<feature type="region of interest" description="Disordered" evidence="3">
    <location>
        <begin position="1"/>
        <end position="24"/>
    </location>
</feature>
<dbReference type="SUPFAM" id="SSF52172">
    <property type="entry name" value="CheY-like"/>
    <property type="match status" value="1"/>
</dbReference>
<accession>A0A5C1AV95</accession>
<keyword evidence="6" id="KW-1185">Reference proteome</keyword>
<dbReference type="Gene3D" id="3.40.50.2300">
    <property type="match status" value="1"/>
</dbReference>
<dbReference type="PANTHER" id="PTHR44591:SF21">
    <property type="entry name" value="TWO-COMPONENT RESPONSE REGULATOR"/>
    <property type="match status" value="1"/>
</dbReference>
<dbReference type="CDD" id="cd00156">
    <property type="entry name" value="REC"/>
    <property type="match status" value="1"/>
</dbReference>
<evidence type="ECO:0000313" key="5">
    <source>
        <dbReference type="EMBL" id="QEL20728.1"/>
    </source>
</evidence>
<organism evidence="5 6">
    <name type="scientific">Limnoglobus roseus</name>
    <dbReference type="NCBI Taxonomy" id="2598579"/>
    <lineage>
        <taxon>Bacteria</taxon>
        <taxon>Pseudomonadati</taxon>
        <taxon>Planctomycetota</taxon>
        <taxon>Planctomycetia</taxon>
        <taxon>Gemmatales</taxon>
        <taxon>Gemmataceae</taxon>
        <taxon>Limnoglobus</taxon>
    </lineage>
</organism>
<dbReference type="AlphaFoldDB" id="A0A5C1AV95"/>
<protein>
    <submittedName>
        <fullName evidence="5">PAS domain-containing protein</fullName>
    </submittedName>
</protein>
<evidence type="ECO:0000259" key="4">
    <source>
        <dbReference type="PROSITE" id="PS50110"/>
    </source>
</evidence>
<name>A0A5C1AV95_9BACT</name>
<keyword evidence="1 2" id="KW-0597">Phosphoprotein</keyword>
<dbReference type="SMART" id="SM00448">
    <property type="entry name" value="REC"/>
    <property type="match status" value="1"/>
</dbReference>
<dbReference type="InterPro" id="IPR001789">
    <property type="entry name" value="Sig_transdc_resp-reg_receiver"/>
</dbReference>
<evidence type="ECO:0000256" key="3">
    <source>
        <dbReference type="SAM" id="MobiDB-lite"/>
    </source>
</evidence>
<gene>
    <name evidence="5" type="ORF">PX52LOC_07837</name>
</gene>
<dbReference type="KEGG" id="lrs:PX52LOC_07837"/>
<proteinExistence type="predicted"/>
<evidence type="ECO:0000313" key="6">
    <source>
        <dbReference type="Proteomes" id="UP000324974"/>
    </source>
</evidence>
<evidence type="ECO:0000256" key="1">
    <source>
        <dbReference type="ARBA" id="ARBA00022553"/>
    </source>
</evidence>
<dbReference type="PROSITE" id="PS50110">
    <property type="entry name" value="RESPONSE_REGULATORY"/>
    <property type="match status" value="1"/>
</dbReference>
<feature type="domain" description="Response regulatory" evidence="4">
    <location>
        <begin position="31"/>
        <end position="147"/>
    </location>
</feature>
<dbReference type="GO" id="GO:0000160">
    <property type="term" value="P:phosphorelay signal transduction system"/>
    <property type="evidence" value="ECO:0007669"/>
    <property type="project" value="InterPro"/>
</dbReference>
<dbReference type="RefSeq" id="WP_168219467.1">
    <property type="nucleotide sequence ID" value="NZ_CP042425.1"/>
</dbReference>
<dbReference type="Pfam" id="PF00072">
    <property type="entry name" value="Response_reg"/>
    <property type="match status" value="1"/>
</dbReference>
<feature type="modified residue" description="4-aspartylphosphate" evidence="2">
    <location>
        <position position="82"/>
    </location>
</feature>
<sequence>MTRHEQATRYFGKRTGPASPTPTDTVGTGLTVLLVEDDGLVRAMTRLLLKRLGFTILEAAGGLEAVMLARSQTAPIDLVVTDVVMPGAGGRHVAERLGELRPGVKVLYMSGYTNDTVIQNGVALGEVNFLAKPFTPETFGRKVRAVLAL</sequence>
<dbReference type="InterPro" id="IPR050595">
    <property type="entry name" value="Bact_response_regulator"/>
</dbReference>
<reference evidence="6" key="1">
    <citation type="submission" date="2019-08" db="EMBL/GenBank/DDBJ databases">
        <title>Limnoglobus roseus gen. nov., sp. nov., a novel freshwater planctomycete with a giant genome from the family Gemmataceae.</title>
        <authorList>
            <person name="Kulichevskaya I.S."/>
            <person name="Naumoff D.G."/>
            <person name="Miroshnikov K."/>
            <person name="Ivanova A."/>
            <person name="Philippov D.A."/>
            <person name="Hakobyan A."/>
            <person name="Rijpstra I.C."/>
            <person name="Sinninghe Damste J.S."/>
            <person name="Liesack W."/>
            <person name="Dedysh S.N."/>
        </authorList>
    </citation>
    <scope>NUCLEOTIDE SEQUENCE [LARGE SCALE GENOMIC DNA]</scope>
    <source>
        <strain evidence="6">PX52</strain>
    </source>
</reference>
<evidence type="ECO:0000256" key="2">
    <source>
        <dbReference type="PROSITE-ProRule" id="PRU00169"/>
    </source>
</evidence>
<dbReference type="EMBL" id="CP042425">
    <property type="protein sequence ID" value="QEL20728.1"/>
    <property type="molecule type" value="Genomic_DNA"/>
</dbReference>
<dbReference type="PANTHER" id="PTHR44591">
    <property type="entry name" value="STRESS RESPONSE REGULATOR PROTEIN 1"/>
    <property type="match status" value="1"/>
</dbReference>
<dbReference type="InterPro" id="IPR011006">
    <property type="entry name" value="CheY-like_superfamily"/>
</dbReference>